<dbReference type="Pfam" id="PF03932">
    <property type="entry name" value="CutC"/>
    <property type="match status" value="2"/>
</dbReference>
<gene>
    <name evidence="4" type="ORF">A9Z42_0024160</name>
</gene>
<evidence type="ECO:0000313" key="5">
    <source>
        <dbReference type="Proteomes" id="UP000219286"/>
    </source>
</evidence>
<feature type="region of interest" description="Disordered" evidence="3">
    <location>
        <begin position="94"/>
        <end position="116"/>
    </location>
</feature>
<accession>A0A2H2ZAI9</accession>
<dbReference type="PANTHER" id="PTHR12598:SF0">
    <property type="entry name" value="COPPER HOMEOSTASIS PROTEIN CUTC HOMOLOG"/>
    <property type="match status" value="1"/>
</dbReference>
<evidence type="ECO:0000256" key="1">
    <source>
        <dbReference type="ARBA" id="ARBA00007768"/>
    </source>
</evidence>
<sequence>MPTPRDLGQSTRLNCEVAVFSGAAGLEAQALGAKRIELNAPGSYEEGGLTPPVKELTSIVSQLEIAVRIMIRPRGAPRPTATAAYAAQLKLDQEEQAKSPEEQAQAQAQAQDQDQEKLLTEEEKQKQKEAEEDALQDFIYTDDEIQLMLQAIADFKALRVLNPIRGDGFVFGILRRQTKASTLEKYPDFKYTIDEERCRLLIDAAKPFPCVFHRAFDPIAASERWSKGIDILVRCGFDGVLTSGGHGGCHQNRDKLDAICHRGHPGSLQLIAGGGVRKSNTAALVAQLSVHGTKNVWIHTAAISRAADRDRDGLLPEQLNARELKGIINIMNNTRPA</sequence>
<evidence type="ECO:0000256" key="3">
    <source>
        <dbReference type="SAM" id="MobiDB-lite"/>
    </source>
</evidence>
<feature type="compositionally biased region" description="Low complexity" evidence="3">
    <location>
        <begin position="102"/>
        <end position="112"/>
    </location>
</feature>
<dbReference type="EMBL" id="LFMI01000273">
    <property type="protein sequence ID" value="OTA02082.1"/>
    <property type="molecule type" value="Genomic_DNA"/>
</dbReference>
<dbReference type="InterPro" id="IPR036822">
    <property type="entry name" value="CutC-like_dom_sf"/>
</dbReference>
<proteinExistence type="inferred from homology"/>
<organism evidence="4 5">
    <name type="scientific">Trichoderma parareesei</name>
    <name type="common">Filamentous fungus</name>
    <dbReference type="NCBI Taxonomy" id="858221"/>
    <lineage>
        <taxon>Eukaryota</taxon>
        <taxon>Fungi</taxon>
        <taxon>Dikarya</taxon>
        <taxon>Ascomycota</taxon>
        <taxon>Pezizomycotina</taxon>
        <taxon>Sordariomycetes</taxon>
        <taxon>Hypocreomycetidae</taxon>
        <taxon>Hypocreales</taxon>
        <taxon>Hypocreaceae</taxon>
        <taxon>Trichoderma</taxon>
    </lineage>
</organism>
<name>A0A2H2ZAI9_TRIPA</name>
<dbReference type="OrthoDB" id="7392499at2759"/>
<protein>
    <recommendedName>
        <fullName evidence="2">Copper homeostasis protein cutC homolog</fullName>
    </recommendedName>
</protein>
<keyword evidence="5" id="KW-1185">Reference proteome</keyword>
<dbReference type="SUPFAM" id="SSF110395">
    <property type="entry name" value="CutC-like"/>
    <property type="match status" value="2"/>
</dbReference>
<dbReference type="PANTHER" id="PTHR12598">
    <property type="entry name" value="COPPER HOMEOSTASIS PROTEIN CUTC"/>
    <property type="match status" value="1"/>
</dbReference>
<dbReference type="AlphaFoldDB" id="A0A2H2ZAI9"/>
<dbReference type="Gene3D" id="3.20.20.380">
    <property type="entry name" value="Copper homeostasis (CutC) domain"/>
    <property type="match status" value="1"/>
</dbReference>
<evidence type="ECO:0000256" key="2">
    <source>
        <dbReference type="ARBA" id="ARBA00019014"/>
    </source>
</evidence>
<dbReference type="GO" id="GO:0005507">
    <property type="term" value="F:copper ion binding"/>
    <property type="evidence" value="ECO:0007669"/>
    <property type="project" value="TreeGrafter"/>
</dbReference>
<evidence type="ECO:0000313" key="4">
    <source>
        <dbReference type="EMBL" id="OTA02082.1"/>
    </source>
</evidence>
<comment type="similarity">
    <text evidence="1">Belongs to the CutC family.</text>
</comment>
<dbReference type="InterPro" id="IPR005627">
    <property type="entry name" value="CutC-like"/>
</dbReference>
<dbReference type="Proteomes" id="UP000219286">
    <property type="component" value="Unassembled WGS sequence"/>
</dbReference>
<reference evidence="4 5" key="1">
    <citation type="journal article" date="2015" name="Genome Announc.">
        <title>Genome sequence and annotation of Trichoderma parareesei, the ancestor of the cellulase producer Trichoderma reesei.</title>
        <authorList>
            <person name="Yang D."/>
            <person name="Pomraning K."/>
            <person name="Kopchinskiy A."/>
            <person name="Karimi Aghcheh R."/>
            <person name="Atanasova L."/>
            <person name="Chenthamara K."/>
            <person name="Baker S.E."/>
            <person name="Zhang R."/>
            <person name="Shen Q."/>
            <person name="Freitag M."/>
            <person name="Kubicek C.P."/>
            <person name="Druzhinina I.S."/>
        </authorList>
    </citation>
    <scope>NUCLEOTIDE SEQUENCE [LARGE SCALE GENOMIC DNA]</scope>
    <source>
        <strain evidence="4 5">CBS 125925</strain>
    </source>
</reference>
<comment type="caution">
    <text evidence="4">The sequence shown here is derived from an EMBL/GenBank/DDBJ whole genome shotgun (WGS) entry which is preliminary data.</text>
</comment>